<gene>
    <name evidence="1" type="ORF">FA13DRAFT_1809742</name>
</gene>
<dbReference type="EMBL" id="QPFP01000004">
    <property type="protein sequence ID" value="TEB37106.1"/>
    <property type="molecule type" value="Genomic_DNA"/>
</dbReference>
<sequence length="511" mass="56585">MAKQKVTSSVFSPLINDYPPPSHHHSSIFQHTVDQGAHTFAKNIPECRLSSCPNALRAGSFSTITFADSMKINKAAIKAAAVKGLRENCATIWTDTSYLDPKRMEVFLARSQNAPLRVRVATRGDWIAFTEAFAKALAQTHRLHLIDLEVKSAAKLHSLLAKMDGSAPILEVISLECEHGSHTLPQDAKFLQDGTPSLKQISFQRCGIPWSKVLMSSGLIFLQLWNAQESHSQCRPSTNALLNALESMPLLKHIDLFLFLPRSDGSPPRQPRLSLQKLSDRLVIYDFADAIASFFEAVEIPQAVHTDLGFVDTVENPEAVRSALSSIRSSWAGDMARLYKENGLQKLQVEPFPDEDHELYMIRFNLSFDIGPCSYDSPSLILAFSEGSSTVAVLLELSQGLDFSSLQALDIDHVDEPFFEAHLWETVLTDLPKLERASFQSSIIDGFVSGWQESTSLAGEMAELLGDRARHPGIGPVEIRIEGSCDLDSFDLLNDAAANIKVTWDGRLRRL</sequence>
<evidence type="ECO:0000313" key="2">
    <source>
        <dbReference type="Proteomes" id="UP000298030"/>
    </source>
</evidence>
<proteinExistence type="predicted"/>
<reference evidence="1 2" key="1">
    <citation type="journal article" date="2019" name="Nat. Ecol. Evol.">
        <title>Megaphylogeny resolves global patterns of mushroom evolution.</title>
        <authorList>
            <person name="Varga T."/>
            <person name="Krizsan K."/>
            <person name="Foldi C."/>
            <person name="Dima B."/>
            <person name="Sanchez-Garcia M."/>
            <person name="Sanchez-Ramirez S."/>
            <person name="Szollosi G.J."/>
            <person name="Szarkandi J.G."/>
            <person name="Papp V."/>
            <person name="Albert L."/>
            <person name="Andreopoulos W."/>
            <person name="Angelini C."/>
            <person name="Antonin V."/>
            <person name="Barry K.W."/>
            <person name="Bougher N.L."/>
            <person name="Buchanan P."/>
            <person name="Buyck B."/>
            <person name="Bense V."/>
            <person name="Catcheside P."/>
            <person name="Chovatia M."/>
            <person name="Cooper J."/>
            <person name="Damon W."/>
            <person name="Desjardin D."/>
            <person name="Finy P."/>
            <person name="Geml J."/>
            <person name="Haridas S."/>
            <person name="Hughes K."/>
            <person name="Justo A."/>
            <person name="Karasinski D."/>
            <person name="Kautmanova I."/>
            <person name="Kiss B."/>
            <person name="Kocsube S."/>
            <person name="Kotiranta H."/>
            <person name="LaButti K.M."/>
            <person name="Lechner B.E."/>
            <person name="Liimatainen K."/>
            <person name="Lipzen A."/>
            <person name="Lukacs Z."/>
            <person name="Mihaltcheva S."/>
            <person name="Morgado L.N."/>
            <person name="Niskanen T."/>
            <person name="Noordeloos M.E."/>
            <person name="Ohm R.A."/>
            <person name="Ortiz-Santana B."/>
            <person name="Ovrebo C."/>
            <person name="Racz N."/>
            <person name="Riley R."/>
            <person name="Savchenko A."/>
            <person name="Shiryaev A."/>
            <person name="Soop K."/>
            <person name="Spirin V."/>
            <person name="Szebenyi C."/>
            <person name="Tomsovsky M."/>
            <person name="Tulloss R.E."/>
            <person name="Uehling J."/>
            <person name="Grigoriev I.V."/>
            <person name="Vagvolgyi C."/>
            <person name="Papp T."/>
            <person name="Martin F.M."/>
            <person name="Miettinen O."/>
            <person name="Hibbett D.S."/>
            <person name="Nagy L.G."/>
        </authorList>
    </citation>
    <scope>NUCLEOTIDE SEQUENCE [LARGE SCALE GENOMIC DNA]</scope>
    <source>
        <strain evidence="1 2">FP101781</strain>
    </source>
</reference>
<dbReference type="OrthoDB" id="2906561at2759"/>
<keyword evidence="2" id="KW-1185">Reference proteome</keyword>
<dbReference type="Proteomes" id="UP000298030">
    <property type="component" value="Unassembled WGS sequence"/>
</dbReference>
<dbReference type="STRING" id="71717.A0A4Y7TSG9"/>
<organism evidence="1 2">
    <name type="scientific">Coprinellus micaceus</name>
    <name type="common">Glistening ink-cap mushroom</name>
    <name type="synonym">Coprinus micaceus</name>
    <dbReference type="NCBI Taxonomy" id="71717"/>
    <lineage>
        <taxon>Eukaryota</taxon>
        <taxon>Fungi</taxon>
        <taxon>Dikarya</taxon>
        <taxon>Basidiomycota</taxon>
        <taxon>Agaricomycotina</taxon>
        <taxon>Agaricomycetes</taxon>
        <taxon>Agaricomycetidae</taxon>
        <taxon>Agaricales</taxon>
        <taxon>Agaricineae</taxon>
        <taxon>Psathyrellaceae</taxon>
        <taxon>Coprinellus</taxon>
    </lineage>
</organism>
<evidence type="ECO:0000313" key="1">
    <source>
        <dbReference type="EMBL" id="TEB37106.1"/>
    </source>
</evidence>
<name>A0A4Y7TSG9_COPMI</name>
<protein>
    <recommendedName>
        <fullName evidence="3">F-box domain-containing protein</fullName>
    </recommendedName>
</protein>
<evidence type="ECO:0008006" key="3">
    <source>
        <dbReference type="Google" id="ProtNLM"/>
    </source>
</evidence>
<accession>A0A4Y7TSG9</accession>
<dbReference type="AlphaFoldDB" id="A0A4Y7TSG9"/>
<comment type="caution">
    <text evidence="1">The sequence shown here is derived from an EMBL/GenBank/DDBJ whole genome shotgun (WGS) entry which is preliminary data.</text>
</comment>